<accession>A0A9N9PM27</accession>
<gene>
    <name evidence="1" type="ORF">HYFRA_00012982</name>
</gene>
<sequence>MSTSDTTITLNLYARDINEWKIFVVEQMMCSHSWPEDVKLLRPSLRTEEKWLRRAIVPKPYSATGKMVEIILKDGVLSREEISGTQGAKDTIEWYEKLKMLWKGNGIIPRWDKETCRRENGEREFMATMRDPPFVLQAPRKLDGWEKTRLDEGSWRWAVGVGTEVVGWAWGV</sequence>
<dbReference type="Proteomes" id="UP000696280">
    <property type="component" value="Unassembled WGS sequence"/>
</dbReference>
<evidence type="ECO:0000313" key="2">
    <source>
        <dbReference type="Proteomes" id="UP000696280"/>
    </source>
</evidence>
<organism evidence="1 2">
    <name type="scientific">Hymenoscyphus fraxineus</name>
    <dbReference type="NCBI Taxonomy" id="746836"/>
    <lineage>
        <taxon>Eukaryota</taxon>
        <taxon>Fungi</taxon>
        <taxon>Dikarya</taxon>
        <taxon>Ascomycota</taxon>
        <taxon>Pezizomycotina</taxon>
        <taxon>Leotiomycetes</taxon>
        <taxon>Helotiales</taxon>
        <taxon>Helotiaceae</taxon>
        <taxon>Hymenoscyphus</taxon>
    </lineage>
</organism>
<proteinExistence type="predicted"/>
<evidence type="ECO:0000313" key="1">
    <source>
        <dbReference type="EMBL" id="CAG8959119.1"/>
    </source>
</evidence>
<protein>
    <submittedName>
        <fullName evidence="1">Uncharacterized protein</fullName>
    </submittedName>
</protein>
<dbReference type="OrthoDB" id="10366001at2759"/>
<keyword evidence="2" id="KW-1185">Reference proteome</keyword>
<dbReference type="AlphaFoldDB" id="A0A9N9PM27"/>
<name>A0A9N9PM27_9HELO</name>
<comment type="caution">
    <text evidence="1">The sequence shown here is derived from an EMBL/GenBank/DDBJ whole genome shotgun (WGS) entry which is preliminary data.</text>
</comment>
<reference evidence="1" key="1">
    <citation type="submission" date="2021-07" db="EMBL/GenBank/DDBJ databases">
        <authorList>
            <person name="Durling M."/>
        </authorList>
    </citation>
    <scope>NUCLEOTIDE SEQUENCE</scope>
</reference>
<dbReference type="EMBL" id="CAJVRL010000089">
    <property type="protein sequence ID" value="CAG8959119.1"/>
    <property type="molecule type" value="Genomic_DNA"/>
</dbReference>